<evidence type="ECO:0000313" key="3">
    <source>
        <dbReference type="Proteomes" id="UP000288805"/>
    </source>
</evidence>
<proteinExistence type="predicted"/>
<accession>A0A438I513</accession>
<dbReference type="EMBL" id="QGNW01000142">
    <property type="protein sequence ID" value="RVW91794.1"/>
    <property type="molecule type" value="Genomic_DNA"/>
</dbReference>
<evidence type="ECO:0000256" key="1">
    <source>
        <dbReference type="SAM" id="SignalP"/>
    </source>
</evidence>
<evidence type="ECO:0000313" key="2">
    <source>
        <dbReference type="EMBL" id="RVW91794.1"/>
    </source>
</evidence>
<organism evidence="2 3">
    <name type="scientific">Vitis vinifera</name>
    <name type="common">Grape</name>
    <dbReference type="NCBI Taxonomy" id="29760"/>
    <lineage>
        <taxon>Eukaryota</taxon>
        <taxon>Viridiplantae</taxon>
        <taxon>Streptophyta</taxon>
        <taxon>Embryophyta</taxon>
        <taxon>Tracheophyta</taxon>
        <taxon>Spermatophyta</taxon>
        <taxon>Magnoliopsida</taxon>
        <taxon>eudicotyledons</taxon>
        <taxon>Gunneridae</taxon>
        <taxon>Pentapetalae</taxon>
        <taxon>rosids</taxon>
        <taxon>Vitales</taxon>
        <taxon>Vitaceae</taxon>
        <taxon>Viteae</taxon>
        <taxon>Vitis</taxon>
    </lineage>
</organism>
<gene>
    <name evidence="2" type="ORF">CK203_045897</name>
</gene>
<name>A0A438I513_VITVI</name>
<feature type="chain" id="PRO_5018989969" evidence="1">
    <location>
        <begin position="28"/>
        <end position="273"/>
    </location>
</feature>
<comment type="caution">
    <text evidence="2">The sequence shown here is derived from an EMBL/GenBank/DDBJ whole genome shotgun (WGS) entry which is preliminary data.</text>
</comment>
<sequence length="273" mass="30076">MMVREVKLVGAGLITLLHVFFLSFCDASENQPCRLSSCGDIRNITNLVQLKGGKPKFGNPDPAYELLWSAGICPSNLLWDGSATSPFGPLGHTVECSLPDGLPTQTAMREWRTTGRPWRGGPTEEHGIFEPSPRLELPPQNTLEPCSTSIASLSLSMNDLHLPIDISSTSLESLDNRYSSGSSCINIKDGSNLISMKTSNESHICHEKDLKGDDQFWHWLSSKNFIEPPIRFLKDAYGHHDVKAQRVGSQLLLALVNKSEVVGHTWEQTHSVG</sequence>
<keyword evidence="1" id="KW-0732">Signal</keyword>
<dbReference type="Proteomes" id="UP000288805">
    <property type="component" value="Unassembled WGS sequence"/>
</dbReference>
<feature type="signal peptide" evidence="1">
    <location>
        <begin position="1"/>
        <end position="27"/>
    </location>
</feature>
<protein>
    <submittedName>
        <fullName evidence="2">Uncharacterized protein</fullName>
    </submittedName>
</protein>
<dbReference type="AlphaFoldDB" id="A0A438I513"/>
<reference evidence="2 3" key="1">
    <citation type="journal article" date="2018" name="PLoS Genet.">
        <title>Population sequencing reveals clonal diversity and ancestral inbreeding in the grapevine cultivar Chardonnay.</title>
        <authorList>
            <person name="Roach M.J."/>
            <person name="Johnson D.L."/>
            <person name="Bohlmann J."/>
            <person name="van Vuuren H.J."/>
            <person name="Jones S.J."/>
            <person name="Pretorius I.S."/>
            <person name="Schmidt S.A."/>
            <person name="Borneman A.R."/>
        </authorList>
    </citation>
    <scope>NUCLEOTIDE SEQUENCE [LARGE SCALE GENOMIC DNA]</scope>
    <source>
        <strain evidence="3">cv. Chardonnay</strain>
        <tissue evidence="2">Leaf</tissue>
    </source>
</reference>